<evidence type="ECO:0000313" key="4">
    <source>
        <dbReference type="Proteomes" id="UP001174932"/>
    </source>
</evidence>
<organism evidence="3 4">
    <name type="scientific">Rhizobium alvei</name>
    <dbReference type="NCBI Taxonomy" id="1132659"/>
    <lineage>
        <taxon>Bacteria</taxon>
        <taxon>Pseudomonadati</taxon>
        <taxon>Pseudomonadota</taxon>
        <taxon>Alphaproteobacteria</taxon>
        <taxon>Hyphomicrobiales</taxon>
        <taxon>Rhizobiaceae</taxon>
        <taxon>Rhizobium/Agrobacterium group</taxon>
        <taxon>Rhizobium</taxon>
    </lineage>
</organism>
<feature type="region of interest" description="Disordered" evidence="1">
    <location>
        <begin position="206"/>
        <end position="225"/>
    </location>
</feature>
<keyword evidence="4" id="KW-1185">Reference proteome</keyword>
<proteinExistence type="predicted"/>
<reference evidence="3" key="2">
    <citation type="submission" date="2023-07" db="EMBL/GenBank/DDBJ databases">
        <authorList>
            <person name="Shen H."/>
        </authorList>
    </citation>
    <scope>NUCLEOTIDE SEQUENCE</scope>
    <source>
        <strain evidence="3">TNR-22</strain>
    </source>
</reference>
<dbReference type="InterPro" id="IPR021225">
    <property type="entry name" value="Tlde1_dom"/>
</dbReference>
<reference evidence="3" key="1">
    <citation type="journal article" date="2015" name="Int. J. Syst. Evol. Microbiol.">
        <title>Rhizobium alvei sp. nov., isolated from a freshwater river.</title>
        <authorList>
            <person name="Sheu S.Y."/>
            <person name="Huang H.W."/>
            <person name="Young C.C."/>
            <person name="Chen W.M."/>
        </authorList>
    </citation>
    <scope>NUCLEOTIDE SEQUENCE</scope>
    <source>
        <strain evidence="3">TNR-22</strain>
    </source>
</reference>
<dbReference type="EMBL" id="JAUOZU010000017">
    <property type="protein sequence ID" value="MDO6966334.1"/>
    <property type="molecule type" value="Genomic_DNA"/>
</dbReference>
<name>A0ABT8YRH5_9HYPH</name>
<feature type="domain" description="Tlde1" evidence="2">
    <location>
        <begin position="276"/>
        <end position="379"/>
    </location>
</feature>
<comment type="caution">
    <text evidence="3">The sequence shown here is derived from an EMBL/GenBank/DDBJ whole genome shotgun (WGS) entry which is preliminary data.</text>
</comment>
<evidence type="ECO:0000259" key="2">
    <source>
        <dbReference type="Pfam" id="PF10908"/>
    </source>
</evidence>
<dbReference type="Proteomes" id="UP001174932">
    <property type="component" value="Unassembled WGS sequence"/>
</dbReference>
<evidence type="ECO:0000256" key="1">
    <source>
        <dbReference type="SAM" id="MobiDB-lite"/>
    </source>
</evidence>
<dbReference type="PROSITE" id="PS51257">
    <property type="entry name" value="PROKAR_LIPOPROTEIN"/>
    <property type="match status" value="1"/>
</dbReference>
<dbReference type="Pfam" id="PF10908">
    <property type="entry name" value="Tlde1_dom"/>
    <property type="match status" value="1"/>
</dbReference>
<evidence type="ECO:0000313" key="3">
    <source>
        <dbReference type="EMBL" id="MDO6966334.1"/>
    </source>
</evidence>
<gene>
    <name evidence="3" type="ORF">Q4481_20475</name>
</gene>
<dbReference type="RefSeq" id="WP_304378257.1">
    <property type="nucleotide sequence ID" value="NZ_JAUOZU010000017.1"/>
</dbReference>
<accession>A0ABT8YRH5</accession>
<protein>
    <submittedName>
        <fullName evidence="3">DUF2778 domain-containing protein</fullName>
    </submittedName>
</protein>
<sequence>MASPSKPARAASKSRTSRSLTIVASGLLACSILAGGVWALASTLHEMHEAAFGWHEARMSLDTRLNPARDMAAERHSERWAKAARFTSVSKPTTDEIRRRQLAAAAIRLTEQHHPDSHPAMAEAKRKDVASKIVTAFARIKDPAPQEDKVIQTSPMVLAYAEAVPTRDMPPFSLVLAKTETEEDFALPGIIPLPETRPLIETVVTEPKPDDEKPSLRAKKKNEKPVRELAYAKPERSLFGDLFKSKSNDSGWPGKGTRVAIYDVSNATVYMPDGTRLRAHSGIGRMRDNPRYEHVKMTGPTPAGIYRLSMREKRFYGVEAIRMTSIDGRDPKNRTGLLTHTNLLRGQIGSHGCVAFQNYQPFLKAFKRGHVTMLVVVPELPSSRTQLAALYRKAGA</sequence>